<protein>
    <recommendedName>
        <fullName evidence="5">CASP8-associated protein 2</fullName>
    </recommendedName>
</protein>
<dbReference type="EMBL" id="CAJPIN010003042">
    <property type="protein sequence ID" value="CAG2055878.1"/>
    <property type="molecule type" value="Genomic_DNA"/>
</dbReference>
<feature type="compositionally biased region" description="Polar residues" evidence="2">
    <location>
        <begin position="172"/>
        <end position="183"/>
    </location>
</feature>
<name>A0ABN7NRV6_TIMPD</name>
<feature type="compositionally biased region" description="Basic and acidic residues" evidence="2">
    <location>
        <begin position="768"/>
        <end position="784"/>
    </location>
</feature>
<feature type="region of interest" description="Disordered" evidence="2">
    <location>
        <begin position="139"/>
        <end position="224"/>
    </location>
</feature>
<dbReference type="Proteomes" id="UP001153148">
    <property type="component" value="Unassembled WGS sequence"/>
</dbReference>
<feature type="region of interest" description="Disordered" evidence="2">
    <location>
        <begin position="491"/>
        <end position="531"/>
    </location>
</feature>
<feature type="compositionally biased region" description="Basic and acidic residues" evidence="2">
    <location>
        <begin position="706"/>
        <end position="716"/>
    </location>
</feature>
<evidence type="ECO:0000256" key="1">
    <source>
        <dbReference type="SAM" id="Coils"/>
    </source>
</evidence>
<proteinExistence type="predicted"/>
<feature type="compositionally biased region" description="Polar residues" evidence="2">
    <location>
        <begin position="370"/>
        <end position="406"/>
    </location>
</feature>
<feature type="compositionally biased region" description="Basic and acidic residues" evidence="2">
    <location>
        <begin position="628"/>
        <end position="663"/>
    </location>
</feature>
<feature type="compositionally biased region" description="Basic and acidic residues" evidence="2">
    <location>
        <begin position="151"/>
        <end position="170"/>
    </location>
</feature>
<feature type="region of interest" description="Disordered" evidence="2">
    <location>
        <begin position="366"/>
        <end position="408"/>
    </location>
</feature>
<accession>A0ABN7NRV6</accession>
<evidence type="ECO:0000313" key="3">
    <source>
        <dbReference type="EMBL" id="CAG2055878.1"/>
    </source>
</evidence>
<organism evidence="3 4">
    <name type="scientific">Timema podura</name>
    <name type="common">Walking stick</name>
    <dbReference type="NCBI Taxonomy" id="61482"/>
    <lineage>
        <taxon>Eukaryota</taxon>
        <taxon>Metazoa</taxon>
        <taxon>Ecdysozoa</taxon>
        <taxon>Arthropoda</taxon>
        <taxon>Hexapoda</taxon>
        <taxon>Insecta</taxon>
        <taxon>Pterygota</taxon>
        <taxon>Neoptera</taxon>
        <taxon>Polyneoptera</taxon>
        <taxon>Phasmatodea</taxon>
        <taxon>Timematodea</taxon>
        <taxon>Timematoidea</taxon>
        <taxon>Timematidae</taxon>
        <taxon>Timema</taxon>
    </lineage>
</organism>
<keyword evidence="1" id="KW-0175">Coiled coil</keyword>
<feature type="compositionally biased region" description="Polar residues" evidence="2">
    <location>
        <begin position="801"/>
        <end position="811"/>
    </location>
</feature>
<evidence type="ECO:0000313" key="4">
    <source>
        <dbReference type="Proteomes" id="UP001153148"/>
    </source>
</evidence>
<comment type="caution">
    <text evidence="3">The sequence shown here is derived from an EMBL/GenBank/DDBJ whole genome shotgun (WGS) entry which is preliminary data.</text>
</comment>
<evidence type="ECO:0000256" key="2">
    <source>
        <dbReference type="SAM" id="MobiDB-lite"/>
    </source>
</evidence>
<feature type="region of interest" description="Disordered" evidence="2">
    <location>
        <begin position="619"/>
        <end position="663"/>
    </location>
</feature>
<reference evidence="3" key="1">
    <citation type="submission" date="2021-03" db="EMBL/GenBank/DDBJ databases">
        <authorList>
            <person name="Tran Van P."/>
        </authorList>
    </citation>
    <scope>NUCLEOTIDE SEQUENCE</scope>
</reference>
<sequence length="938" mass="105134">MSSQDECDIYDHLPDSNITEDVQKVVHPTEIQTSISPSLVIELNTTGALANYATEAGQNCPVVDQCFPIQERYKKLSRIAISLKKRLKESAEQNQTLKEENQQLKENISSLYKTAVKEIQRKDRTIAELRAEKDNFAFRRHQQTFNSNKSVQHDSKNKRITDIEKHDPRNASDISNKNSNDTSLPREPYIYESNPETCLEPLNTEDTPEPNIDTPSVKPPPNPYNTHMNTPLTLYSQRLLNRVLTSSKTDICTKIKNEPTSSPFNVDSCEPKQIVTIPVKQEHSSSMLADKESFTKGDDVKPFVSDSPEAVISSKQTNVISCKTESLTKSIKNENSGLTSADSSITIMNTPRQFISDSSKVVTKRANVDSRASSPIVTQPDNQSSRLSTSAVENSVTREQNPQSFDSDLFSLTHPESNKIIKYEDTSNCNSIKYSSSPSVQHVNKTKLVADDAEIEKGSILSQLPEYKFEDKATGNNCAITTEKNVLVSSTTTRTETTQDQSLRPGISDIKSEPVSPHAEKVLPSSSSSEHFGFKRRGRVKIINVITPSKGEIIKVNDASTEKKADVCVSKRPIDNINQDNDASFSKQLKISDAVSTSNKSVLSSGTGECHDLRQEKENLFSDISRASGEREDKTTERCSESKSDNFKHVSKHIDDKSRTRDDKLSLEPAKITYKRYSDQDILRRHSNDGFDKFKLNPKMHTKARGTPETDKDGFLKYHHSSSKCEDEKSYAYDGQSSSRHSRRKYSRSSRSSSSREMSGHSSPRRSGNREKVRIKYSDAEGTYRSRSRSSSDNSKKQIHTTHSGSEPRNSSRAKRTVLDKKLESREVVSDRFRVEGKLGYEFKHLDAQTCTLSGSTEKRSAGGCITNDSLYDVKVDTTQCSSSALRTPNQSVCKRPAVENRSALEVLYRAYFQPFVTHAAETWTMTVRLGESVSCQE</sequence>
<feature type="compositionally biased region" description="Low complexity" evidence="2">
    <location>
        <begin position="749"/>
        <end position="762"/>
    </location>
</feature>
<gene>
    <name evidence="3" type="ORF">TPAB3V08_LOCUS2876</name>
</gene>
<feature type="coiled-coil region" evidence="1">
    <location>
        <begin position="80"/>
        <end position="132"/>
    </location>
</feature>
<feature type="region of interest" description="Disordered" evidence="2">
    <location>
        <begin position="689"/>
        <end position="819"/>
    </location>
</feature>
<evidence type="ECO:0008006" key="5">
    <source>
        <dbReference type="Google" id="ProtNLM"/>
    </source>
</evidence>
<keyword evidence="4" id="KW-1185">Reference proteome</keyword>